<dbReference type="PANTHER" id="PTHR33446:SF8">
    <property type="entry name" value="PROTEIN TONB"/>
    <property type="match status" value="1"/>
</dbReference>
<evidence type="ECO:0000313" key="14">
    <source>
        <dbReference type="EMBL" id="KKO10969.1"/>
    </source>
</evidence>
<evidence type="ECO:0000256" key="5">
    <source>
        <dbReference type="ARBA" id="ARBA00022475"/>
    </source>
</evidence>
<evidence type="ECO:0000256" key="4">
    <source>
        <dbReference type="ARBA" id="ARBA00022448"/>
    </source>
</evidence>
<dbReference type="EMBL" id="LAZR01000004">
    <property type="protein sequence ID" value="KKO10969.1"/>
    <property type="molecule type" value="Genomic_DNA"/>
</dbReference>
<keyword evidence="8" id="KW-0677">Repeat</keyword>
<keyword evidence="5" id="KW-1003">Cell membrane</keyword>
<comment type="caution">
    <text evidence="14">The sequence shown here is derived from an EMBL/GenBank/DDBJ whole genome shotgun (WGS) entry which is preliminary data.</text>
</comment>
<evidence type="ECO:0000256" key="1">
    <source>
        <dbReference type="ARBA" id="ARBA00004383"/>
    </source>
</evidence>
<dbReference type="InterPro" id="IPR051045">
    <property type="entry name" value="TonB-dependent_transducer"/>
</dbReference>
<keyword evidence="7" id="KW-0812">Transmembrane</keyword>
<dbReference type="GO" id="GO:0098797">
    <property type="term" value="C:plasma membrane protein complex"/>
    <property type="evidence" value="ECO:0007669"/>
    <property type="project" value="TreeGrafter"/>
</dbReference>
<comment type="similarity">
    <text evidence="2">Belongs to the TonB family.</text>
</comment>
<feature type="domain" description="TonB C-terminal" evidence="13">
    <location>
        <begin position="31"/>
        <end position="121"/>
    </location>
</feature>
<keyword evidence="10" id="KW-1133">Transmembrane helix</keyword>
<dbReference type="GO" id="GO:0055085">
    <property type="term" value="P:transmembrane transport"/>
    <property type="evidence" value="ECO:0007669"/>
    <property type="project" value="InterPro"/>
</dbReference>
<dbReference type="SUPFAM" id="SSF74653">
    <property type="entry name" value="TolA/TonB C-terminal domain"/>
    <property type="match status" value="1"/>
</dbReference>
<evidence type="ECO:0000256" key="3">
    <source>
        <dbReference type="ARBA" id="ARBA00022362"/>
    </source>
</evidence>
<dbReference type="GO" id="GO:0031992">
    <property type="term" value="F:energy transducer activity"/>
    <property type="evidence" value="ECO:0007669"/>
    <property type="project" value="InterPro"/>
</dbReference>
<evidence type="ECO:0000256" key="9">
    <source>
        <dbReference type="ARBA" id="ARBA00022927"/>
    </source>
</evidence>
<comment type="subcellular location">
    <subcellularLocation>
        <location evidence="1">Cell inner membrane</location>
        <topology evidence="1">Single-pass membrane protein</topology>
        <orientation evidence="1">Periplasmic side</orientation>
    </subcellularLocation>
</comment>
<dbReference type="InterPro" id="IPR037682">
    <property type="entry name" value="TonB_C"/>
</dbReference>
<proteinExistence type="inferred from homology"/>
<dbReference type="GO" id="GO:0015891">
    <property type="term" value="P:siderophore transport"/>
    <property type="evidence" value="ECO:0007669"/>
    <property type="project" value="InterPro"/>
</dbReference>
<sequence>MKLISKAAMIAVVAGSSMIAGAAQAQEPAMYSSKNLRAVAQSVPEYPRTAQMSGIEGYTVVEFTVMPDGTVAEPAVRDSSYRGFTRATMAAIENWKFEPVIADAGEAVPVRSVMRFSFVGQ</sequence>
<dbReference type="InterPro" id="IPR003538">
    <property type="entry name" value="TonB"/>
</dbReference>
<evidence type="ECO:0000256" key="10">
    <source>
        <dbReference type="ARBA" id="ARBA00022989"/>
    </source>
</evidence>
<reference evidence="14" key="1">
    <citation type="journal article" date="2015" name="Nature">
        <title>Complex archaea that bridge the gap between prokaryotes and eukaryotes.</title>
        <authorList>
            <person name="Spang A."/>
            <person name="Saw J.H."/>
            <person name="Jorgensen S.L."/>
            <person name="Zaremba-Niedzwiedzka K."/>
            <person name="Martijn J."/>
            <person name="Lind A.E."/>
            <person name="van Eijk R."/>
            <person name="Schleper C."/>
            <person name="Guy L."/>
            <person name="Ettema T.J."/>
        </authorList>
    </citation>
    <scope>NUCLEOTIDE SEQUENCE</scope>
</reference>
<keyword evidence="11" id="KW-0472">Membrane</keyword>
<name>A0A0F9Z1L7_9ZZZZ</name>
<evidence type="ECO:0000256" key="8">
    <source>
        <dbReference type="ARBA" id="ARBA00022737"/>
    </source>
</evidence>
<dbReference type="NCBIfam" id="TIGR01352">
    <property type="entry name" value="tonB_Cterm"/>
    <property type="match status" value="1"/>
</dbReference>
<dbReference type="PANTHER" id="PTHR33446">
    <property type="entry name" value="PROTEIN TONB-RELATED"/>
    <property type="match status" value="1"/>
</dbReference>
<gene>
    <name evidence="14" type="ORF">LCGC14_0024530</name>
</gene>
<evidence type="ECO:0000256" key="2">
    <source>
        <dbReference type="ARBA" id="ARBA00006555"/>
    </source>
</evidence>
<dbReference type="Pfam" id="PF03544">
    <property type="entry name" value="TonB_C"/>
    <property type="match status" value="1"/>
</dbReference>
<evidence type="ECO:0000256" key="11">
    <source>
        <dbReference type="ARBA" id="ARBA00023136"/>
    </source>
</evidence>
<accession>A0A0F9Z1L7</accession>
<evidence type="ECO:0000259" key="13">
    <source>
        <dbReference type="PROSITE" id="PS52015"/>
    </source>
</evidence>
<comment type="subunit">
    <text evidence="12">Homodimer. Forms a complex with the accessory proteins ExbB and ExbD.</text>
</comment>
<dbReference type="GO" id="GO:0030288">
    <property type="term" value="C:outer membrane-bounded periplasmic space"/>
    <property type="evidence" value="ECO:0007669"/>
    <property type="project" value="InterPro"/>
</dbReference>
<protein>
    <recommendedName>
        <fullName evidence="3">Protein TonB</fullName>
    </recommendedName>
</protein>
<dbReference type="InterPro" id="IPR006260">
    <property type="entry name" value="TonB/TolA_C"/>
</dbReference>
<evidence type="ECO:0000256" key="12">
    <source>
        <dbReference type="ARBA" id="ARBA00025849"/>
    </source>
</evidence>
<evidence type="ECO:0000256" key="7">
    <source>
        <dbReference type="ARBA" id="ARBA00022692"/>
    </source>
</evidence>
<keyword evidence="6" id="KW-0997">Cell inner membrane</keyword>
<evidence type="ECO:0000256" key="6">
    <source>
        <dbReference type="ARBA" id="ARBA00022519"/>
    </source>
</evidence>
<dbReference type="GO" id="GO:0015031">
    <property type="term" value="P:protein transport"/>
    <property type="evidence" value="ECO:0007669"/>
    <property type="project" value="UniProtKB-KW"/>
</dbReference>
<keyword evidence="4" id="KW-0813">Transport</keyword>
<dbReference type="Gene3D" id="3.30.1150.10">
    <property type="match status" value="1"/>
</dbReference>
<organism evidence="14">
    <name type="scientific">marine sediment metagenome</name>
    <dbReference type="NCBI Taxonomy" id="412755"/>
    <lineage>
        <taxon>unclassified sequences</taxon>
        <taxon>metagenomes</taxon>
        <taxon>ecological metagenomes</taxon>
    </lineage>
</organism>
<keyword evidence="9" id="KW-0653">Protein transport</keyword>
<dbReference type="PRINTS" id="PR01374">
    <property type="entry name" value="TONBPROTEIN"/>
</dbReference>
<dbReference type="AlphaFoldDB" id="A0A0F9Z1L7"/>
<dbReference type="PROSITE" id="PS52015">
    <property type="entry name" value="TONB_CTD"/>
    <property type="match status" value="1"/>
</dbReference>